<gene>
    <name evidence="4" type="ORF">KHM83_09940</name>
</gene>
<keyword evidence="5" id="KW-1185">Reference proteome</keyword>
<sequence length="337" mass="36519">MKAAIYQEMGRVTIEEIDKPVCGPDDVIVKTIRTGICGSDVNGYFKGSMFSGTFKGDQFGHETAGYITEIGENTSGFKIGMRVWIQPITSTKPGQSNNLGGFSEYVRVPNAKLNVNLYALPDQVSYDEAALIEPFAVGTHGKNVPGAKPGDHVIIYGAGTIGISCLSGICAQGIVPIVIVRNNHKRALIEKIGGIVCNINEVDLVDFVKEKFGVTKHRIGYPAVDVDIVIDCAGASNIVEDFMKFLKPKSKLSIVGVTTEPIPVPMGRLMSSEVIIQGSCGYDHEDIVEVIDNLASKRTYMSEIITHHYPLTAINEAIQMANRRDQAIKVVIDMAEA</sequence>
<evidence type="ECO:0000259" key="3">
    <source>
        <dbReference type="Pfam" id="PF08240"/>
    </source>
</evidence>
<dbReference type="Pfam" id="PF08240">
    <property type="entry name" value="ADH_N"/>
    <property type="match status" value="1"/>
</dbReference>
<protein>
    <submittedName>
        <fullName evidence="4">Alcohol dehydrogenase catalytic domain-containing protein</fullName>
    </submittedName>
</protein>
<keyword evidence="1" id="KW-0560">Oxidoreductase</keyword>
<dbReference type="Pfam" id="PF00107">
    <property type="entry name" value="ADH_zinc_N"/>
    <property type="match status" value="1"/>
</dbReference>
<dbReference type="InterPro" id="IPR013149">
    <property type="entry name" value="ADH-like_C"/>
</dbReference>
<feature type="domain" description="Alcohol dehydrogenase-like N-terminal" evidence="3">
    <location>
        <begin position="23"/>
        <end position="112"/>
    </location>
</feature>
<evidence type="ECO:0000313" key="4">
    <source>
        <dbReference type="EMBL" id="MBS7527000.1"/>
    </source>
</evidence>
<reference evidence="4 5" key="1">
    <citation type="submission" date="2021-05" db="EMBL/GenBank/DDBJ databases">
        <title>Fusibacter ferrireducens sp. nov., an anaerobic, sulfur- and Fe-reducing bacterium isolated from the mangrove sediment.</title>
        <authorList>
            <person name="Qiu D."/>
        </authorList>
    </citation>
    <scope>NUCLEOTIDE SEQUENCE [LARGE SCALE GENOMIC DNA]</scope>
    <source>
        <strain evidence="4 5">DSM 12116</strain>
    </source>
</reference>
<dbReference type="SUPFAM" id="SSF50129">
    <property type="entry name" value="GroES-like"/>
    <property type="match status" value="1"/>
</dbReference>
<dbReference type="Gene3D" id="3.90.180.10">
    <property type="entry name" value="Medium-chain alcohol dehydrogenases, catalytic domain"/>
    <property type="match status" value="2"/>
</dbReference>
<evidence type="ECO:0000259" key="2">
    <source>
        <dbReference type="Pfam" id="PF00107"/>
    </source>
</evidence>
<dbReference type="InterPro" id="IPR013154">
    <property type="entry name" value="ADH-like_N"/>
</dbReference>
<dbReference type="Proteomes" id="UP000746471">
    <property type="component" value="Unassembled WGS sequence"/>
</dbReference>
<dbReference type="InterPro" id="IPR036291">
    <property type="entry name" value="NAD(P)-bd_dom_sf"/>
</dbReference>
<evidence type="ECO:0000256" key="1">
    <source>
        <dbReference type="ARBA" id="ARBA00023002"/>
    </source>
</evidence>
<organism evidence="4 5">
    <name type="scientific">Fusibacter paucivorans</name>
    <dbReference type="NCBI Taxonomy" id="76009"/>
    <lineage>
        <taxon>Bacteria</taxon>
        <taxon>Bacillati</taxon>
        <taxon>Bacillota</taxon>
        <taxon>Clostridia</taxon>
        <taxon>Eubacteriales</taxon>
        <taxon>Eubacteriales Family XII. Incertae Sedis</taxon>
        <taxon>Fusibacter</taxon>
    </lineage>
</organism>
<dbReference type="RefSeq" id="WP_213236861.1">
    <property type="nucleotide sequence ID" value="NZ_JAHBCL010000015.1"/>
</dbReference>
<dbReference type="SUPFAM" id="SSF51735">
    <property type="entry name" value="NAD(P)-binding Rossmann-fold domains"/>
    <property type="match status" value="1"/>
</dbReference>
<evidence type="ECO:0000313" key="5">
    <source>
        <dbReference type="Proteomes" id="UP000746471"/>
    </source>
</evidence>
<name>A0ABS5PPB6_9FIRM</name>
<comment type="caution">
    <text evidence="4">The sequence shown here is derived from an EMBL/GenBank/DDBJ whole genome shotgun (WGS) entry which is preliminary data.</text>
</comment>
<dbReference type="Gene3D" id="3.40.50.720">
    <property type="entry name" value="NAD(P)-binding Rossmann-like Domain"/>
    <property type="match status" value="1"/>
</dbReference>
<dbReference type="PANTHER" id="PTHR43401:SF2">
    <property type="entry name" value="L-THREONINE 3-DEHYDROGENASE"/>
    <property type="match status" value="1"/>
</dbReference>
<dbReference type="InterPro" id="IPR011032">
    <property type="entry name" value="GroES-like_sf"/>
</dbReference>
<dbReference type="EMBL" id="JAHBCL010000015">
    <property type="protein sequence ID" value="MBS7527000.1"/>
    <property type="molecule type" value="Genomic_DNA"/>
</dbReference>
<accession>A0ABS5PPB6</accession>
<dbReference type="PANTHER" id="PTHR43401">
    <property type="entry name" value="L-THREONINE 3-DEHYDROGENASE"/>
    <property type="match status" value="1"/>
</dbReference>
<feature type="domain" description="Alcohol dehydrogenase-like C-terminal" evidence="2">
    <location>
        <begin position="161"/>
        <end position="295"/>
    </location>
</feature>
<proteinExistence type="predicted"/>
<dbReference type="InterPro" id="IPR050129">
    <property type="entry name" value="Zn_alcohol_dh"/>
</dbReference>